<organism evidence="1 2">
    <name type="scientific">Trifolium pratense</name>
    <name type="common">Red clover</name>
    <dbReference type="NCBI Taxonomy" id="57577"/>
    <lineage>
        <taxon>Eukaryota</taxon>
        <taxon>Viridiplantae</taxon>
        <taxon>Streptophyta</taxon>
        <taxon>Embryophyta</taxon>
        <taxon>Tracheophyta</taxon>
        <taxon>Spermatophyta</taxon>
        <taxon>Magnoliopsida</taxon>
        <taxon>eudicotyledons</taxon>
        <taxon>Gunneridae</taxon>
        <taxon>Pentapetalae</taxon>
        <taxon>rosids</taxon>
        <taxon>fabids</taxon>
        <taxon>Fabales</taxon>
        <taxon>Fabaceae</taxon>
        <taxon>Papilionoideae</taxon>
        <taxon>50 kb inversion clade</taxon>
        <taxon>NPAAA clade</taxon>
        <taxon>Hologalegina</taxon>
        <taxon>IRL clade</taxon>
        <taxon>Trifolieae</taxon>
        <taxon>Trifolium</taxon>
    </lineage>
</organism>
<evidence type="ECO:0000313" key="2">
    <source>
        <dbReference type="Proteomes" id="UP000236291"/>
    </source>
</evidence>
<protein>
    <submittedName>
        <fullName evidence="1">Uncharacterized protein</fullName>
    </submittedName>
</protein>
<evidence type="ECO:0000313" key="1">
    <source>
        <dbReference type="EMBL" id="PNX69573.1"/>
    </source>
</evidence>
<accession>A0A2K3KTH4</accession>
<name>A0A2K3KTH4_TRIPR</name>
<gene>
    <name evidence="1" type="ORF">L195_g056793</name>
</gene>
<dbReference type="Proteomes" id="UP000236291">
    <property type="component" value="Unassembled WGS sequence"/>
</dbReference>
<reference evidence="1 2" key="1">
    <citation type="journal article" date="2014" name="Am. J. Bot.">
        <title>Genome assembly and annotation for red clover (Trifolium pratense; Fabaceae).</title>
        <authorList>
            <person name="Istvanek J."/>
            <person name="Jaros M."/>
            <person name="Krenek A."/>
            <person name="Repkova J."/>
        </authorList>
    </citation>
    <scope>NUCLEOTIDE SEQUENCE [LARGE SCALE GENOMIC DNA]</scope>
    <source>
        <strain evidence="2">cv. Tatra</strain>
        <tissue evidence="1">Young leaves</tissue>
    </source>
</reference>
<dbReference type="EMBL" id="ASHM01109174">
    <property type="protein sequence ID" value="PNX69573.1"/>
    <property type="molecule type" value="Genomic_DNA"/>
</dbReference>
<comment type="caution">
    <text evidence="1">The sequence shown here is derived from an EMBL/GenBank/DDBJ whole genome shotgun (WGS) entry which is preliminary data.</text>
</comment>
<sequence length="46" mass="5061">DVHTSVCPPLRLEPPIASWMLSHDTTTMELVLRVVLVGQLLCSSQS</sequence>
<reference evidence="1 2" key="2">
    <citation type="journal article" date="2017" name="Front. Plant Sci.">
        <title>Gene Classification and Mining of Molecular Markers Useful in Red Clover (Trifolium pratense) Breeding.</title>
        <authorList>
            <person name="Istvanek J."/>
            <person name="Dluhosova J."/>
            <person name="Dluhos P."/>
            <person name="Patkova L."/>
            <person name="Nedelnik J."/>
            <person name="Repkova J."/>
        </authorList>
    </citation>
    <scope>NUCLEOTIDE SEQUENCE [LARGE SCALE GENOMIC DNA]</scope>
    <source>
        <strain evidence="2">cv. Tatra</strain>
        <tissue evidence="1">Young leaves</tissue>
    </source>
</reference>
<feature type="non-terminal residue" evidence="1">
    <location>
        <position position="1"/>
    </location>
</feature>
<dbReference type="AlphaFoldDB" id="A0A2K3KTH4"/>
<proteinExistence type="predicted"/>